<keyword evidence="4" id="KW-0812">Transmembrane</keyword>
<keyword evidence="4" id="KW-1133">Transmembrane helix</keyword>
<gene>
    <name evidence="8" type="ORF">OBBRIDRAFT_775140</name>
</gene>
<dbReference type="PANTHER" id="PTHR31987:SF14">
    <property type="entry name" value="PUTATIVE (AFU_ORTHOLOGUE AFUA_6G09910)-RELATED"/>
    <property type="match status" value="1"/>
</dbReference>
<proteinExistence type="predicted"/>
<dbReference type="Pfam" id="PF16335">
    <property type="entry name" value="GtaA_6_Hairpin"/>
    <property type="match status" value="1"/>
</dbReference>
<dbReference type="InterPro" id="IPR032514">
    <property type="entry name" value="GtaA_central"/>
</dbReference>
<evidence type="ECO:0000259" key="6">
    <source>
        <dbReference type="Pfam" id="PF16335"/>
    </source>
</evidence>
<keyword evidence="1" id="KW-1015">Disulfide bond</keyword>
<evidence type="ECO:0000313" key="8">
    <source>
        <dbReference type="EMBL" id="OCH91425.1"/>
    </source>
</evidence>
<dbReference type="AlphaFoldDB" id="A0A8E2B4F3"/>
<keyword evidence="4" id="KW-0472">Membrane</keyword>
<organism evidence="8 9">
    <name type="scientific">Obba rivulosa</name>
    <dbReference type="NCBI Taxonomy" id="1052685"/>
    <lineage>
        <taxon>Eukaryota</taxon>
        <taxon>Fungi</taxon>
        <taxon>Dikarya</taxon>
        <taxon>Basidiomycota</taxon>
        <taxon>Agaricomycotina</taxon>
        <taxon>Agaricomycetes</taxon>
        <taxon>Polyporales</taxon>
        <taxon>Gelatoporiaceae</taxon>
        <taxon>Obba</taxon>
    </lineage>
</organism>
<keyword evidence="5" id="KW-0732">Signal</keyword>
<feature type="chain" id="PRO_5034865000" evidence="5">
    <location>
        <begin position="20"/>
        <end position="898"/>
    </location>
</feature>
<feature type="signal peptide" evidence="5">
    <location>
        <begin position="1"/>
        <end position="19"/>
    </location>
</feature>
<protein>
    <submittedName>
        <fullName evidence="8">DUF1793-domain-containing protein</fullName>
    </submittedName>
</protein>
<dbReference type="Pfam" id="PF17168">
    <property type="entry name" value="DUF5127"/>
    <property type="match status" value="1"/>
</dbReference>
<evidence type="ECO:0000256" key="3">
    <source>
        <dbReference type="SAM" id="MobiDB-lite"/>
    </source>
</evidence>
<dbReference type="PANTHER" id="PTHR31987">
    <property type="entry name" value="GLUTAMINASE A-RELATED"/>
    <property type="match status" value="1"/>
</dbReference>
<evidence type="ECO:0000256" key="5">
    <source>
        <dbReference type="SAM" id="SignalP"/>
    </source>
</evidence>
<dbReference type="Proteomes" id="UP000250043">
    <property type="component" value="Unassembled WGS sequence"/>
</dbReference>
<dbReference type="EMBL" id="KV722385">
    <property type="protein sequence ID" value="OCH91425.1"/>
    <property type="molecule type" value="Genomic_DNA"/>
</dbReference>
<feature type="domain" description="Glutaminase A central" evidence="6">
    <location>
        <begin position="348"/>
        <end position="696"/>
    </location>
</feature>
<evidence type="ECO:0000256" key="2">
    <source>
        <dbReference type="ARBA" id="ARBA00023180"/>
    </source>
</evidence>
<feature type="compositionally biased region" description="Low complexity" evidence="3">
    <location>
        <begin position="836"/>
        <end position="866"/>
    </location>
</feature>
<reference evidence="8 9" key="1">
    <citation type="submission" date="2016-07" db="EMBL/GenBank/DDBJ databases">
        <title>Draft genome of the white-rot fungus Obba rivulosa 3A-2.</title>
        <authorList>
            <consortium name="DOE Joint Genome Institute"/>
            <person name="Miettinen O."/>
            <person name="Riley R."/>
            <person name="Acob R."/>
            <person name="Barry K."/>
            <person name="Cullen D."/>
            <person name="De Vries R."/>
            <person name="Hainaut M."/>
            <person name="Hatakka A."/>
            <person name="Henrissat B."/>
            <person name="Hilden K."/>
            <person name="Kuo R."/>
            <person name="Labutti K."/>
            <person name="Lipzen A."/>
            <person name="Makela M.R."/>
            <person name="Sandor L."/>
            <person name="Spatafora J.W."/>
            <person name="Grigoriev I.V."/>
            <person name="Hibbett D.S."/>
        </authorList>
    </citation>
    <scope>NUCLEOTIDE SEQUENCE [LARGE SCALE GENOMIC DNA]</scope>
    <source>
        <strain evidence="8 9">3A-2</strain>
    </source>
</reference>
<dbReference type="InterPro" id="IPR052743">
    <property type="entry name" value="Glutaminase_GtaA"/>
</dbReference>
<keyword evidence="2" id="KW-0325">Glycoprotein</keyword>
<keyword evidence="9" id="KW-1185">Reference proteome</keyword>
<evidence type="ECO:0000313" key="9">
    <source>
        <dbReference type="Proteomes" id="UP000250043"/>
    </source>
</evidence>
<evidence type="ECO:0000256" key="1">
    <source>
        <dbReference type="ARBA" id="ARBA00023157"/>
    </source>
</evidence>
<evidence type="ECO:0000259" key="7">
    <source>
        <dbReference type="Pfam" id="PF17168"/>
    </source>
</evidence>
<feature type="domain" description="Glutaminase A N-terminal" evidence="7">
    <location>
        <begin position="112"/>
        <end position="343"/>
    </location>
</feature>
<sequence length="898" mass="96714">MLTWLICLLLVTACPFVQSQRVQSFWPAAIPLAVRSPYFSCWLPTAQNENPLTQWPQFWHYVKTNGAQTLGWAGFARVDSTMYQWLGDWSDNPVTKGTVIPANLTSFQITPTRTILAIRAGAMDLNVTFLTPIEPSDWVRQSIPFSYIALDASSNDGQPHDFQVYADISAEWLSANGSSVVNWTTTPADSVIYHEIKLSSPIPFDETSGQANDGMMYHAMTNGVDVSYQTGSDETCRGQFQNNGNLDGTLDSDFRPITSTFPVFPLSVDLGSISSTPSPVVWTVGYVRDPAIQYTTPDGTAQSRSPYFRANFSSPTEFISFFLSDYSAASQRSQTLDQQILQDAMNVSSNLADLVSLAARQVFGGIDITISNGTGGWNTSDVMVFMKDMGNTQRVNPVEVLYQAFPMFLYLNASFGKPLLAPLLEFQDSPQFTLPYAAADIGTSYPVASGDTAAHNQEIEQSANMLIMTLAHARTSGDGSLISQHYNLLKSWANYLVNNTLTPAANQQSADQISIANSTNLAVKGIIGIQAMAEISRAMGEDGDAEFFGQEATVLIGTWELLALSSDQQHLLLDYSDETSWALMYNLYADRLLGTNLVNSSIYQKQTIFYESLSADPNFGLGIDSDHTSMGDSGETWLLFAAAAAEANGTDFLISKAWDHASFNQTPGIFPTQYDTSRGTLTGGAASPGQGAMFAPLALSVSNTTIVIPPSPTANTNKAKAKAKSVNVGAIVGGVVGGLCVVGCGVVASLLWRRRSRNSLDTVEKVENITVGPEPFPYNSAPNVPMSSTSGLGEAPEALPLVSPEHIATSGQTSGIVPSSKMREMMLNHSAPRQPTTSASATSGTSSEPASSREPPSSNSGGLSPSDVQSLRTEVENLRRVMLEIRAERDEPPPGYTG</sequence>
<dbReference type="InterPro" id="IPR015812">
    <property type="entry name" value="Integrin_bsu"/>
</dbReference>
<feature type="region of interest" description="Disordered" evidence="3">
    <location>
        <begin position="830"/>
        <end position="875"/>
    </location>
</feature>
<dbReference type="InterPro" id="IPR033433">
    <property type="entry name" value="GtaA_N"/>
</dbReference>
<dbReference type="OrthoDB" id="3918848at2759"/>
<feature type="transmembrane region" description="Helical" evidence="4">
    <location>
        <begin position="728"/>
        <end position="752"/>
    </location>
</feature>
<name>A0A8E2B4F3_9APHY</name>
<evidence type="ECO:0000256" key="4">
    <source>
        <dbReference type="SAM" id="Phobius"/>
    </source>
</evidence>
<dbReference type="PRINTS" id="PR01186">
    <property type="entry name" value="INTEGRINB"/>
</dbReference>
<accession>A0A8E2B4F3</accession>